<evidence type="ECO:0000256" key="6">
    <source>
        <dbReference type="PROSITE-ProRule" id="PRU00023"/>
    </source>
</evidence>
<dbReference type="InParanoid" id="A0A482X3G1"/>
<dbReference type="InterPro" id="IPR001357">
    <property type="entry name" value="BRCT_dom"/>
</dbReference>
<dbReference type="InterPro" id="IPR002110">
    <property type="entry name" value="Ankyrin_rpt"/>
</dbReference>
<dbReference type="Gene3D" id="3.40.50.10190">
    <property type="entry name" value="BRCT domain"/>
    <property type="match status" value="2"/>
</dbReference>
<dbReference type="PROSITE" id="PS50088">
    <property type="entry name" value="ANK_REPEAT"/>
    <property type="match status" value="3"/>
</dbReference>
<dbReference type="InterPro" id="IPR017907">
    <property type="entry name" value="Znf_RING_CS"/>
</dbReference>
<dbReference type="Pfam" id="PF12796">
    <property type="entry name" value="Ank_2"/>
    <property type="match status" value="1"/>
</dbReference>
<accession>A0A482X3G1</accession>
<evidence type="ECO:0000256" key="2">
    <source>
        <dbReference type="ARBA" id="ARBA00022737"/>
    </source>
</evidence>
<reference evidence="11 12" key="1">
    <citation type="journal article" date="2017" name="Gigascience">
        <title>Genome sequence of the small brown planthopper, Laodelphax striatellus.</title>
        <authorList>
            <person name="Zhu J."/>
            <person name="Jiang F."/>
            <person name="Wang X."/>
            <person name="Yang P."/>
            <person name="Bao Y."/>
            <person name="Zhao W."/>
            <person name="Wang W."/>
            <person name="Lu H."/>
            <person name="Wang Q."/>
            <person name="Cui N."/>
            <person name="Li J."/>
            <person name="Chen X."/>
            <person name="Luo L."/>
            <person name="Yu J."/>
            <person name="Kang L."/>
            <person name="Cui F."/>
        </authorList>
    </citation>
    <scope>NUCLEOTIDE SEQUENCE [LARGE SCALE GENOMIC DNA]</scope>
    <source>
        <strain evidence="11">Lst14</strain>
    </source>
</reference>
<evidence type="ECO:0000259" key="9">
    <source>
        <dbReference type="PROSITE" id="PS50089"/>
    </source>
</evidence>
<dbReference type="PRINTS" id="PR01415">
    <property type="entry name" value="ANKYRIN"/>
</dbReference>
<dbReference type="SMART" id="SM00184">
    <property type="entry name" value="RING"/>
    <property type="match status" value="1"/>
</dbReference>
<dbReference type="InterPro" id="IPR036770">
    <property type="entry name" value="Ankyrin_rpt-contain_sf"/>
</dbReference>
<dbReference type="GO" id="GO:0031436">
    <property type="term" value="C:BRCA1-BARD1 complex"/>
    <property type="evidence" value="ECO:0007669"/>
    <property type="project" value="TreeGrafter"/>
</dbReference>
<keyword evidence="2" id="KW-0677">Repeat</keyword>
<feature type="repeat" description="ANK" evidence="6">
    <location>
        <begin position="465"/>
        <end position="497"/>
    </location>
</feature>
<dbReference type="PROSITE" id="PS50172">
    <property type="entry name" value="BRCT"/>
    <property type="match status" value="1"/>
</dbReference>
<keyword evidence="5 6" id="KW-0040">ANK repeat</keyword>
<protein>
    <recommendedName>
        <fullName evidence="13">BRCA1-associated RING domain protein 1</fullName>
    </recommendedName>
</protein>
<dbReference type="SUPFAM" id="SSF57850">
    <property type="entry name" value="RING/U-box"/>
    <property type="match status" value="1"/>
</dbReference>
<dbReference type="Gene3D" id="1.25.40.20">
    <property type="entry name" value="Ankyrin repeat-containing domain"/>
    <property type="match status" value="1"/>
</dbReference>
<dbReference type="Proteomes" id="UP000291343">
    <property type="component" value="Unassembled WGS sequence"/>
</dbReference>
<proteinExistence type="predicted"/>
<feature type="compositionally biased region" description="Basic and acidic residues" evidence="8">
    <location>
        <begin position="422"/>
        <end position="434"/>
    </location>
</feature>
<dbReference type="SUPFAM" id="SSF52113">
    <property type="entry name" value="BRCT domain"/>
    <property type="match status" value="2"/>
</dbReference>
<evidence type="ECO:0000256" key="5">
    <source>
        <dbReference type="ARBA" id="ARBA00023043"/>
    </source>
</evidence>
<dbReference type="InterPro" id="IPR013083">
    <property type="entry name" value="Znf_RING/FYVE/PHD"/>
</dbReference>
<keyword evidence="4" id="KW-0862">Zinc</keyword>
<dbReference type="PANTHER" id="PTHR24171:SF8">
    <property type="entry name" value="BRCA1-ASSOCIATED RING DOMAIN PROTEIN 1"/>
    <property type="match status" value="1"/>
</dbReference>
<feature type="repeat" description="ANK" evidence="6">
    <location>
        <begin position="432"/>
        <end position="464"/>
    </location>
</feature>
<evidence type="ECO:0000313" key="11">
    <source>
        <dbReference type="EMBL" id="RZF40068.1"/>
    </source>
</evidence>
<name>A0A482X3G1_LAOST</name>
<dbReference type="InterPro" id="IPR036420">
    <property type="entry name" value="BRCT_dom_sf"/>
</dbReference>
<keyword evidence="3 7" id="KW-0863">Zinc-finger</keyword>
<evidence type="ECO:0000256" key="8">
    <source>
        <dbReference type="SAM" id="MobiDB-lite"/>
    </source>
</evidence>
<dbReference type="AlphaFoldDB" id="A0A482X3G1"/>
<dbReference type="GO" id="GO:0085020">
    <property type="term" value="P:protein K6-linked ubiquitination"/>
    <property type="evidence" value="ECO:0007669"/>
    <property type="project" value="TreeGrafter"/>
</dbReference>
<dbReference type="GO" id="GO:0070531">
    <property type="term" value="C:BRCA1-A complex"/>
    <property type="evidence" value="ECO:0007669"/>
    <property type="project" value="TreeGrafter"/>
</dbReference>
<dbReference type="PROSITE" id="PS00518">
    <property type="entry name" value="ZF_RING_1"/>
    <property type="match status" value="1"/>
</dbReference>
<evidence type="ECO:0000259" key="10">
    <source>
        <dbReference type="PROSITE" id="PS50172"/>
    </source>
</evidence>
<dbReference type="STRING" id="195883.A0A482X3G1"/>
<dbReference type="PROSITE" id="PS50297">
    <property type="entry name" value="ANK_REP_REGION"/>
    <property type="match status" value="3"/>
</dbReference>
<keyword evidence="12" id="KW-1185">Reference proteome</keyword>
<evidence type="ECO:0000256" key="1">
    <source>
        <dbReference type="ARBA" id="ARBA00022723"/>
    </source>
</evidence>
<evidence type="ECO:0000313" key="12">
    <source>
        <dbReference type="Proteomes" id="UP000291343"/>
    </source>
</evidence>
<dbReference type="Pfam" id="PF00023">
    <property type="entry name" value="Ank"/>
    <property type="match status" value="1"/>
</dbReference>
<feature type="region of interest" description="Disordered" evidence="8">
    <location>
        <begin position="242"/>
        <end position="350"/>
    </location>
</feature>
<dbReference type="InterPro" id="IPR001841">
    <property type="entry name" value="Znf_RING"/>
</dbReference>
<dbReference type="Gene3D" id="3.30.40.10">
    <property type="entry name" value="Zinc/RING finger domain, C3HC4 (zinc finger)"/>
    <property type="match status" value="1"/>
</dbReference>
<keyword evidence="1" id="KW-0479">Metal-binding</keyword>
<sequence>MEAVLKKFDDALKCGVCNQSTKRPFTTGSCSHFFCQDCLLGLVESICPKCSVSFYPDKITLDTTVGSIFHEINKITKIFKSIRSPPNSLLDGVIHDIEHGGNTSNGGSIKIAEKENKKGSIYTKIPKSPILVQNKNKEPNESTKKVLKDFIEISPVFETNETHSVDMIGNSQSPMKKTPLCFSKQKIRHVSNDGKGAYKGNTSSENNKFVAKTIGISPNKSSDSDVDFVGFPKVNEELDDSWLPINSTPQNMENERMKTRKKSFSNRMADVEKIGLSKKIKATDKKNSDRVSKENCLNDSNDRIEKMKNNSSSGTLGDSDRGSIKRTDKKDTDMSNEDSLNNFKTQLKKRTPVGKLNSTISKESVKVRKSYTKDSKIVCQFENDSSEIIPATPQDATIGLVVDPVSARGRKHSTSLNVNSTKRRDSVKRNKKGETPLQAACAKGNLAEVERLIREGSDPNTKDFAGWTPLHEAVMKGNIQIVEALVKAGANINTPGHFNITPLLEAVLQNNNSVVSFLLRNGADKSLRSLYNYRPLDCAQGEEMINLLNQVQQPDGVTAKEASTNYSMPDPFCLCAINLNADQSQMLRDFCIKFNLKCVESLRAEVTHAIVVTQESNVCKSDVNILKCLANGTAVISFNSIEHNVKSNEMTRPDVWEVHGTEDFPNSEAFMKSRINAQKLLPKLFDGLHVSLSHTWPVWQEMKKNDVVELVQEAGAIVLHREPDPESIPPNEKTVMFHAASDGPMGLCSHVSLYVPGAREPRLKYNMNHMKTLSVEWFVDCIQSFKILDPKM</sequence>
<feature type="compositionally biased region" description="Basic and acidic residues" evidence="8">
    <location>
        <begin position="269"/>
        <end position="293"/>
    </location>
</feature>
<dbReference type="GO" id="GO:0004842">
    <property type="term" value="F:ubiquitin-protein transferase activity"/>
    <property type="evidence" value="ECO:0007669"/>
    <property type="project" value="TreeGrafter"/>
</dbReference>
<feature type="domain" description="BRCT" evidence="10">
    <location>
        <begin position="680"/>
        <end position="792"/>
    </location>
</feature>
<dbReference type="PANTHER" id="PTHR24171">
    <property type="entry name" value="ANKYRIN REPEAT DOMAIN-CONTAINING PROTEIN 39-RELATED"/>
    <property type="match status" value="1"/>
</dbReference>
<evidence type="ECO:0000256" key="3">
    <source>
        <dbReference type="ARBA" id="ARBA00022771"/>
    </source>
</evidence>
<evidence type="ECO:0000256" key="7">
    <source>
        <dbReference type="PROSITE-ProRule" id="PRU00175"/>
    </source>
</evidence>
<dbReference type="EMBL" id="QKKF02019433">
    <property type="protein sequence ID" value="RZF40068.1"/>
    <property type="molecule type" value="Genomic_DNA"/>
</dbReference>
<dbReference type="PROSITE" id="PS50089">
    <property type="entry name" value="ZF_RING_2"/>
    <property type="match status" value="1"/>
</dbReference>
<comment type="caution">
    <text evidence="11">The sequence shown here is derived from an EMBL/GenBank/DDBJ whole genome shotgun (WGS) entry which is preliminary data.</text>
</comment>
<gene>
    <name evidence="11" type="ORF">LSTR_LSTR002471</name>
</gene>
<feature type="domain" description="RING-type" evidence="9">
    <location>
        <begin position="14"/>
        <end position="51"/>
    </location>
</feature>
<dbReference type="SMART" id="SM00248">
    <property type="entry name" value="ANK"/>
    <property type="match status" value="3"/>
</dbReference>
<evidence type="ECO:0008006" key="13">
    <source>
        <dbReference type="Google" id="ProtNLM"/>
    </source>
</evidence>
<dbReference type="GO" id="GO:0008270">
    <property type="term" value="F:zinc ion binding"/>
    <property type="evidence" value="ECO:0007669"/>
    <property type="project" value="UniProtKB-KW"/>
</dbReference>
<evidence type="ECO:0000256" key="4">
    <source>
        <dbReference type="ARBA" id="ARBA00022833"/>
    </source>
</evidence>
<feature type="repeat" description="ANK" evidence="6">
    <location>
        <begin position="498"/>
        <end position="530"/>
    </location>
</feature>
<feature type="compositionally biased region" description="Basic and acidic residues" evidence="8">
    <location>
        <begin position="318"/>
        <end position="333"/>
    </location>
</feature>
<feature type="region of interest" description="Disordered" evidence="8">
    <location>
        <begin position="411"/>
        <end position="435"/>
    </location>
</feature>
<dbReference type="SMR" id="A0A482X3G1"/>
<dbReference type="SUPFAM" id="SSF48403">
    <property type="entry name" value="Ankyrin repeat"/>
    <property type="match status" value="1"/>
</dbReference>
<dbReference type="OrthoDB" id="5394847at2759"/>
<organism evidence="11 12">
    <name type="scientific">Laodelphax striatellus</name>
    <name type="common">Small brown planthopper</name>
    <name type="synonym">Delphax striatella</name>
    <dbReference type="NCBI Taxonomy" id="195883"/>
    <lineage>
        <taxon>Eukaryota</taxon>
        <taxon>Metazoa</taxon>
        <taxon>Ecdysozoa</taxon>
        <taxon>Arthropoda</taxon>
        <taxon>Hexapoda</taxon>
        <taxon>Insecta</taxon>
        <taxon>Pterygota</taxon>
        <taxon>Neoptera</taxon>
        <taxon>Paraneoptera</taxon>
        <taxon>Hemiptera</taxon>
        <taxon>Auchenorrhyncha</taxon>
        <taxon>Fulgoroidea</taxon>
        <taxon>Delphacidae</taxon>
        <taxon>Criomorphinae</taxon>
        <taxon>Laodelphax</taxon>
    </lineage>
</organism>